<name>A0A151A513_9STAP</name>
<accession>A0A151A513</accession>
<dbReference type="AlphaFoldDB" id="A0A151A513"/>
<keyword evidence="1" id="KW-0472">Membrane</keyword>
<keyword evidence="1" id="KW-0812">Transmembrane</keyword>
<evidence type="ECO:0000256" key="1">
    <source>
        <dbReference type="SAM" id="Phobius"/>
    </source>
</evidence>
<organism evidence="2 3">
    <name type="scientific">Staphylococcus kloosii</name>
    <dbReference type="NCBI Taxonomy" id="29384"/>
    <lineage>
        <taxon>Bacteria</taxon>
        <taxon>Bacillati</taxon>
        <taxon>Bacillota</taxon>
        <taxon>Bacilli</taxon>
        <taxon>Bacillales</taxon>
        <taxon>Staphylococcaceae</taxon>
        <taxon>Staphylococcus</taxon>
    </lineage>
</organism>
<reference evidence="2 3" key="1">
    <citation type="submission" date="2016-02" db="EMBL/GenBank/DDBJ databases">
        <title>Draft genome sequence of hydrocarbon degrading Staphylococcus saprophyticus Strain CNV2, isolated from crude-oil contaminated soil from Noonmati Oil Refinery, Guwahati, Assam, India.</title>
        <authorList>
            <person name="Mukherjee A."/>
            <person name="Chettri B."/>
            <person name="Langpoklakpam J."/>
            <person name="Singh A.K."/>
            <person name="Chattopadhyay D.J."/>
        </authorList>
    </citation>
    <scope>NUCLEOTIDE SEQUENCE [LARGE SCALE GENOMIC DNA]</scope>
    <source>
        <strain evidence="2 3">CNV2</strain>
    </source>
</reference>
<proteinExistence type="predicted"/>
<gene>
    <name evidence="2" type="ORF">A0131_06445</name>
</gene>
<keyword evidence="1" id="KW-1133">Transmembrane helix</keyword>
<dbReference type="EMBL" id="LUGM01000002">
    <property type="protein sequence ID" value="KYH14413.1"/>
    <property type="molecule type" value="Genomic_DNA"/>
</dbReference>
<evidence type="ECO:0000313" key="3">
    <source>
        <dbReference type="Proteomes" id="UP000075418"/>
    </source>
</evidence>
<protein>
    <recommendedName>
        <fullName evidence="4">Late competence protein ComGE</fullName>
    </recommendedName>
</protein>
<comment type="caution">
    <text evidence="2">The sequence shown here is derived from an EMBL/GenBank/DDBJ whole genome shotgun (WGS) entry which is preliminary data.</text>
</comment>
<evidence type="ECO:0000313" key="2">
    <source>
        <dbReference type="EMBL" id="KYH14413.1"/>
    </source>
</evidence>
<sequence>MKNYNGSVLLDALFSFLMLSTLCITLIPLLNISNNKLNDQHSDLELKRVLYNKLIKTPKLPENTNFNQYIITNRNKLICIQKESTNKKVCYQQKS</sequence>
<feature type="transmembrane region" description="Helical" evidence="1">
    <location>
        <begin position="12"/>
        <end position="32"/>
    </location>
</feature>
<evidence type="ECO:0008006" key="4">
    <source>
        <dbReference type="Google" id="ProtNLM"/>
    </source>
</evidence>
<dbReference type="RefSeq" id="WP_061854589.1">
    <property type="nucleotide sequence ID" value="NZ_LUGM01000002.1"/>
</dbReference>
<dbReference type="Proteomes" id="UP000075418">
    <property type="component" value="Unassembled WGS sequence"/>
</dbReference>